<name>A0A520XC09_9DELT</name>
<dbReference type="CDD" id="cd03220">
    <property type="entry name" value="ABC_KpsT_Wzt"/>
    <property type="match status" value="1"/>
</dbReference>
<dbReference type="GO" id="GO:0016020">
    <property type="term" value="C:membrane"/>
    <property type="evidence" value="ECO:0007669"/>
    <property type="project" value="InterPro"/>
</dbReference>
<gene>
    <name evidence="6" type="ORF">EVJ48_06460</name>
</gene>
<organism evidence="6 7">
    <name type="scientific">Candidatus Acidulodesulfobacterium acidiphilum</name>
    <dbReference type="NCBI Taxonomy" id="2597224"/>
    <lineage>
        <taxon>Bacteria</taxon>
        <taxon>Deltaproteobacteria</taxon>
        <taxon>Candidatus Acidulodesulfobacterales</taxon>
        <taxon>Candidatus Acidulodesulfobacterium</taxon>
    </lineage>
</organism>
<dbReference type="Gene3D" id="3.40.50.300">
    <property type="entry name" value="P-loop containing nucleotide triphosphate hydrolases"/>
    <property type="match status" value="1"/>
</dbReference>
<sequence>MHRYDSEYAIEAENISKVFRRLSSHTTLKKAFIDLITFNKNKQVKMLKFTALENVSFKVKKGETFGIIGPNGAGKSTLLKILCGIMKPTTGRIAVNGSLSALLELGTGFHPELTGRENILINGLILGLSKKEIMTKYDEIIEFSGVKDFIDEPIKTYSSGMQVRLSFSVAVNVNPDVLVLDEVLAVGDAEFQAKSRKRIEEFINGGRTVLLVSHDKKSILDYCSEAMLLYKGNVVATGQTRDVVDKYEEIETAKN</sequence>
<keyword evidence="2" id="KW-0813">Transport</keyword>
<accession>A0A520XC09</accession>
<dbReference type="InterPro" id="IPR050683">
    <property type="entry name" value="Bact_Polysacc_Export_ATP-bd"/>
</dbReference>
<dbReference type="Pfam" id="PF00005">
    <property type="entry name" value="ABC_tran"/>
    <property type="match status" value="1"/>
</dbReference>
<dbReference type="InterPro" id="IPR015860">
    <property type="entry name" value="ABC_transpr_TagH-like"/>
</dbReference>
<dbReference type="PANTHER" id="PTHR46743">
    <property type="entry name" value="TEICHOIC ACIDS EXPORT ATP-BINDING PROTEIN TAGH"/>
    <property type="match status" value="1"/>
</dbReference>
<comment type="similarity">
    <text evidence="1">Belongs to the ABC transporter superfamily.</text>
</comment>
<evidence type="ECO:0000256" key="4">
    <source>
        <dbReference type="ARBA" id="ARBA00022840"/>
    </source>
</evidence>
<evidence type="ECO:0000313" key="6">
    <source>
        <dbReference type="EMBL" id="RZV38750.1"/>
    </source>
</evidence>
<dbReference type="AlphaFoldDB" id="A0A520XC09"/>
<dbReference type="InterPro" id="IPR003439">
    <property type="entry name" value="ABC_transporter-like_ATP-bd"/>
</dbReference>
<evidence type="ECO:0000313" key="7">
    <source>
        <dbReference type="Proteomes" id="UP000322454"/>
    </source>
</evidence>
<dbReference type="SMART" id="SM00382">
    <property type="entry name" value="AAA"/>
    <property type="match status" value="1"/>
</dbReference>
<evidence type="ECO:0000256" key="3">
    <source>
        <dbReference type="ARBA" id="ARBA00022741"/>
    </source>
</evidence>
<proteinExistence type="inferred from homology"/>
<reference evidence="6 7" key="1">
    <citation type="submission" date="2019-01" db="EMBL/GenBank/DDBJ databases">
        <title>Insights into ecological role of a new deltaproteobacterial order Candidatus Sinidesulfobacterales (Sva0485) by metagenomics and metatranscriptomics.</title>
        <authorList>
            <person name="Tan S."/>
            <person name="Liu J."/>
            <person name="Fang Y."/>
            <person name="Hedlund B."/>
            <person name="Lian Z.-H."/>
            <person name="Huang L.-Y."/>
            <person name="Li J.-T."/>
            <person name="Huang L.-N."/>
            <person name="Li W.-J."/>
            <person name="Jiang H.-C."/>
            <person name="Dong H.-L."/>
            <person name="Shu W.-S."/>
        </authorList>
    </citation>
    <scope>NUCLEOTIDE SEQUENCE [LARGE SCALE GENOMIC DNA]</scope>
    <source>
        <strain evidence="6">AP4</strain>
    </source>
</reference>
<keyword evidence="4 6" id="KW-0067">ATP-binding</keyword>
<dbReference type="EMBL" id="SHMQ01000015">
    <property type="protein sequence ID" value="RZV38750.1"/>
    <property type="molecule type" value="Genomic_DNA"/>
</dbReference>
<protein>
    <submittedName>
        <fullName evidence="6">ABC transporter ATP-binding protein</fullName>
    </submittedName>
</protein>
<dbReference type="InterPro" id="IPR003593">
    <property type="entry name" value="AAA+_ATPase"/>
</dbReference>
<dbReference type="PROSITE" id="PS50893">
    <property type="entry name" value="ABC_TRANSPORTER_2"/>
    <property type="match status" value="1"/>
</dbReference>
<evidence type="ECO:0000256" key="2">
    <source>
        <dbReference type="ARBA" id="ARBA00022448"/>
    </source>
</evidence>
<dbReference type="PROSITE" id="PS00211">
    <property type="entry name" value="ABC_TRANSPORTER_1"/>
    <property type="match status" value="1"/>
</dbReference>
<evidence type="ECO:0000259" key="5">
    <source>
        <dbReference type="PROSITE" id="PS50893"/>
    </source>
</evidence>
<feature type="domain" description="ABC transporter" evidence="5">
    <location>
        <begin position="33"/>
        <end position="252"/>
    </location>
</feature>
<dbReference type="GO" id="GO:0016887">
    <property type="term" value="F:ATP hydrolysis activity"/>
    <property type="evidence" value="ECO:0007669"/>
    <property type="project" value="InterPro"/>
</dbReference>
<evidence type="ECO:0000256" key="1">
    <source>
        <dbReference type="ARBA" id="ARBA00005417"/>
    </source>
</evidence>
<dbReference type="SUPFAM" id="SSF52540">
    <property type="entry name" value="P-loop containing nucleoside triphosphate hydrolases"/>
    <property type="match status" value="1"/>
</dbReference>
<dbReference type="GO" id="GO:0005524">
    <property type="term" value="F:ATP binding"/>
    <property type="evidence" value="ECO:0007669"/>
    <property type="project" value="UniProtKB-KW"/>
</dbReference>
<dbReference type="Proteomes" id="UP000322454">
    <property type="component" value="Unassembled WGS sequence"/>
</dbReference>
<comment type="caution">
    <text evidence="6">The sequence shown here is derived from an EMBL/GenBank/DDBJ whole genome shotgun (WGS) entry which is preliminary data.</text>
</comment>
<dbReference type="InterPro" id="IPR027417">
    <property type="entry name" value="P-loop_NTPase"/>
</dbReference>
<keyword evidence="3" id="KW-0547">Nucleotide-binding</keyword>
<dbReference type="PANTHER" id="PTHR46743:SF2">
    <property type="entry name" value="TEICHOIC ACIDS EXPORT ATP-BINDING PROTEIN TAGH"/>
    <property type="match status" value="1"/>
</dbReference>
<dbReference type="GO" id="GO:0140359">
    <property type="term" value="F:ABC-type transporter activity"/>
    <property type="evidence" value="ECO:0007669"/>
    <property type="project" value="InterPro"/>
</dbReference>
<dbReference type="InterPro" id="IPR017871">
    <property type="entry name" value="ABC_transporter-like_CS"/>
</dbReference>